<dbReference type="KEGG" id="tso:IZ6_27180"/>
<dbReference type="GO" id="GO:0005829">
    <property type="term" value="C:cytosol"/>
    <property type="evidence" value="ECO:0007669"/>
    <property type="project" value="TreeGrafter"/>
</dbReference>
<organism evidence="2 3">
    <name type="scientific">Terrihabitans soli</name>
    <dbReference type="NCBI Taxonomy" id="708113"/>
    <lineage>
        <taxon>Bacteria</taxon>
        <taxon>Pseudomonadati</taxon>
        <taxon>Pseudomonadota</taxon>
        <taxon>Alphaproteobacteria</taxon>
        <taxon>Hyphomicrobiales</taxon>
        <taxon>Terrihabitans</taxon>
    </lineage>
</organism>
<dbReference type="InterPro" id="IPR017831">
    <property type="entry name" value="Hopanoid-assoc_phosphoryl_HpnG"/>
</dbReference>
<dbReference type="InterPro" id="IPR000845">
    <property type="entry name" value="Nucleoside_phosphorylase_d"/>
</dbReference>
<dbReference type="GO" id="GO:0008930">
    <property type="term" value="F:methylthioadenosine nucleosidase activity"/>
    <property type="evidence" value="ECO:0007669"/>
    <property type="project" value="TreeGrafter"/>
</dbReference>
<dbReference type="Pfam" id="PF01048">
    <property type="entry name" value="PNP_UDP_1"/>
    <property type="match status" value="1"/>
</dbReference>
<dbReference type="SUPFAM" id="SSF53167">
    <property type="entry name" value="Purine and uridine phosphorylases"/>
    <property type="match status" value="1"/>
</dbReference>
<dbReference type="Proteomes" id="UP000515317">
    <property type="component" value="Chromosome"/>
</dbReference>
<dbReference type="RefSeq" id="WP_222875592.1">
    <property type="nucleotide sequence ID" value="NZ_AP023361.1"/>
</dbReference>
<proteinExistence type="predicted"/>
<dbReference type="AlphaFoldDB" id="A0A6S6QKY7"/>
<dbReference type="Gene3D" id="3.40.50.1580">
    <property type="entry name" value="Nucleoside phosphorylase domain"/>
    <property type="match status" value="1"/>
</dbReference>
<evidence type="ECO:0000313" key="3">
    <source>
        <dbReference type="Proteomes" id="UP000515317"/>
    </source>
</evidence>
<dbReference type="InterPro" id="IPR035994">
    <property type="entry name" value="Nucleoside_phosphorylase_sf"/>
</dbReference>
<dbReference type="GO" id="GO:0019284">
    <property type="term" value="P:L-methionine salvage from S-adenosylmethionine"/>
    <property type="evidence" value="ECO:0007669"/>
    <property type="project" value="TreeGrafter"/>
</dbReference>
<dbReference type="PANTHER" id="PTHR46832:SF1">
    <property type="entry name" value="5'-METHYLTHIOADENOSINE_S-ADENOSYLHOMOCYSTEINE NUCLEOSIDASE"/>
    <property type="match status" value="1"/>
</dbReference>
<gene>
    <name evidence="2" type="ORF">IZ6_27180</name>
</gene>
<dbReference type="EMBL" id="AP023361">
    <property type="protein sequence ID" value="BCJ91983.1"/>
    <property type="molecule type" value="Genomic_DNA"/>
</dbReference>
<dbReference type="NCBIfam" id="TIGR03468">
    <property type="entry name" value="HpnG"/>
    <property type="match status" value="1"/>
</dbReference>
<evidence type="ECO:0000313" key="2">
    <source>
        <dbReference type="EMBL" id="BCJ91983.1"/>
    </source>
</evidence>
<reference evidence="2 3" key="1">
    <citation type="submission" date="2020-08" db="EMBL/GenBank/DDBJ databases">
        <title>Genome sequence of Rhizobiales bacterium strain IZ6.</title>
        <authorList>
            <person name="Nakai R."/>
            <person name="Naganuma T."/>
        </authorList>
    </citation>
    <scope>NUCLEOTIDE SEQUENCE [LARGE SCALE GENOMIC DNA]</scope>
    <source>
        <strain evidence="2 3">IZ6</strain>
    </source>
</reference>
<sequence length="224" mass="23325">MPVLVVTGVAREAKLAAGPGVVTVCSGGSPERLRTLLARQDPRGITAVISFGIAGGLNPALETGHVVVADAIISPDFRRMTDRSLADALIRALSEVARVKLLRATVAGAEIALVDPRSKSAARAQTGAAVVDMESHIASDYADAHELPFGAVRVVCDPASDSLPPLVNEALNEDGSISYKGVFRSLSREPEQILDLLKLARTSHTAFGVLGRAGKVLKAAFAKA</sequence>
<feature type="domain" description="Nucleoside phosphorylase" evidence="1">
    <location>
        <begin position="44"/>
        <end position="161"/>
    </location>
</feature>
<evidence type="ECO:0000259" key="1">
    <source>
        <dbReference type="Pfam" id="PF01048"/>
    </source>
</evidence>
<name>A0A6S6QKY7_9HYPH</name>
<dbReference type="GO" id="GO:0009116">
    <property type="term" value="P:nucleoside metabolic process"/>
    <property type="evidence" value="ECO:0007669"/>
    <property type="project" value="InterPro"/>
</dbReference>
<dbReference type="GO" id="GO:0008782">
    <property type="term" value="F:adenosylhomocysteine nucleosidase activity"/>
    <property type="evidence" value="ECO:0007669"/>
    <property type="project" value="TreeGrafter"/>
</dbReference>
<accession>A0A6S6QKY7</accession>
<keyword evidence="3" id="KW-1185">Reference proteome</keyword>
<dbReference type="CDD" id="cd17768">
    <property type="entry name" value="adenosylhopane_nucleosidase_HpnG-like"/>
    <property type="match status" value="1"/>
</dbReference>
<dbReference type="PANTHER" id="PTHR46832">
    <property type="entry name" value="5'-METHYLTHIOADENOSINE/S-ADENOSYLHOMOCYSTEINE NUCLEOSIDASE"/>
    <property type="match status" value="1"/>
</dbReference>
<protein>
    <recommendedName>
        <fullName evidence="1">Nucleoside phosphorylase domain-containing protein</fullName>
    </recommendedName>
</protein>